<accession>A0A7X5BYA5</accession>
<sequence length="223" mass="24056">MAVIGTPPSLLQLPRIRTAEVKPPIEPAKADSNTAASRDLAVDDAVPVAEEQNGESVALLVTVYGRQFLFTGDADAAEEQSLLEQLHAGTETGEQARELQQAEEGGSVTASGQPSGSELSLATEQSRVTPRPLLLLNHPVDVMKISHHGSKSSTTDAWLSYWQPAQAVISVGRNNIYGHPHPTVMERLRQAEIPAARTDMNGEVQFRITPNGAISQRHAIPYR</sequence>
<reference evidence="2 3" key="1">
    <citation type="submission" date="2020-01" db="EMBL/GenBank/DDBJ databases">
        <title>Paenibacillus soybeanensis sp. nov. isolated from the nodules of soybean (Glycine max(L.) Merr).</title>
        <authorList>
            <person name="Wang H."/>
        </authorList>
    </citation>
    <scope>NUCLEOTIDE SEQUENCE [LARGE SCALE GENOMIC DNA]</scope>
    <source>
        <strain evidence="2 3">DSM 23054</strain>
    </source>
</reference>
<protein>
    <recommendedName>
        <fullName evidence="4">MBL fold metallo-hydrolase</fullName>
    </recommendedName>
</protein>
<dbReference type="AlphaFoldDB" id="A0A7X5BYA5"/>
<evidence type="ECO:0000256" key="1">
    <source>
        <dbReference type="SAM" id="MobiDB-lite"/>
    </source>
</evidence>
<evidence type="ECO:0000313" key="2">
    <source>
        <dbReference type="EMBL" id="NBC69482.1"/>
    </source>
</evidence>
<feature type="region of interest" description="Disordered" evidence="1">
    <location>
        <begin position="90"/>
        <end position="125"/>
    </location>
</feature>
<feature type="compositionally biased region" description="Polar residues" evidence="1">
    <location>
        <begin position="108"/>
        <end position="125"/>
    </location>
</feature>
<dbReference type="OrthoDB" id="9761531at2"/>
<dbReference type="Gene3D" id="3.60.15.10">
    <property type="entry name" value="Ribonuclease Z/Hydroxyacylglutathione hydrolase-like"/>
    <property type="match status" value="1"/>
</dbReference>
<dbReference type="InterPro" id="IPR036866">
    <property type="entry name" value="RibonucZ/Hydroxyglut_hydro"/>
</dbReference>
<evidence type="ECO:0000313" key="3">
    <source>
        <dbReference type="Proteomes" id="UP000558113"/>
    </source>
</evidence>
<dbReference type="PANTHER" id="PTHR30619">
    <property type="entry name" value="DNA INTERNALIZATION/COMPETENCE PROTEIN COMEC/REC2"/>
    <property type="match status" value="1"/>
</dbReference>
<dbReference type="PANTHER" id="PTHR30619:SF1">
    <property type="entry name" value="RECOMBINATION PROTEIN 2"/>
    <property type="match status" value="1"/>
</dbReference>
<dbReference type="InterPro" id="IPR052159">
    <property type="entry name" value="Competence_DNA_uptake"/>
</dbReference>
<dbReference type="SUPFAM" id="SSF56281">
    <property type="entry name" value="Metallo-hydrolase/oxidoreductase"/>
    <property type="match status" value="1"/>
</dbReference>
<dbReference type="EMBL" id="JAAAMU010000005">
    <property type="protein sequence ID" value="NBC69482.1"/>
    <property type="molecule type" value="Genomic_DNA"/>
</dbReference>
<dbReference type="RefSeq" id="WP_161697415.1">
    <property type="nucleotide sequence ID" value="NZ_JAAAMU010000005.1"/>
</dbReference>
<proteinExistence type="predicted"/>
<gene>
    <name evidence="2" type="ORF">GT003_10810</name>
</gene>
<organism evidence="2 3">
    <name type="scientific">Paenibacillus sacheonensis</name>
    <dbReference type="NCBI Taxonomy" id="742054"/>
    <lineage>
        <taxon>Bacteria</taxon>
        <taxon>Bacillati</taxon>
        <taxon>Bacillota</taxon>
        <taxon>Bacilli</taxon>
        <taxon>Bacillales</taxon>
        <taxon>Paenibacillaceae</taxon>
        <taxon>Paenibacillus</taxon>
    </lineage>
</organism>
<dbReference type="Proteomes" id="UP000558113">
    <property type="component" value="Unassembled WGS sequence"/>
</dbReference>
<name>A0A7X5BYA5_9BACL</name>
<comment type="caution">
    <text evidence="2">The sequence shown here is derived from an EMBL/GenBank/DDBJ whole genome shotgun (WGS) entry which is preliminary data.</text>
</comment>
<evidence type="ECO:0008006" key="4">
    <source>
        <dbReference type="Google" id="ProtNLM"/>
    </source>
</evidence>
<keyword evidence="3" id="KW-1185">Reference proteome</keyword>